<organism evidence="1 2">
    <name type="scientific">Sulfitobacter marinus</name>
    <dbReference type="NCBI Taxonomy" id="394264"/>
    <lineage>
        <taxon>Bacteria</taxon>
        <taxon>Pseudomonadati</taxon>
        <taxon>Pseudomonadota</taxon>
        <taxon>Alphaproteobacteria</taxon>
        <taxon>Rhodobacterales</taxon>
        <taxon>Roseobacteraceae</taxon>
        <taxon>Sulfitobacter</taxon>
    </lineage>
</organism>
<dbReference type="NCBIfam" id="TIGR03222">
    <property type="entry name" value="benzo_boxC"/>
    <property type="match status" value="1"/>
</dbReference>
<protein>
    <submittedName>
        <fullName evidence="1">2,3-dihydro-2,3-dihydroxybenzoyl-CoA ring cleavage enzyme</fullName>
    </submittedName>
</protein>
<dbReference type="InterPro" id="IPR017633">
    <property type="entry name" value="Benz-CoA_dihydrodiol_lyase"/>
</dbReference>
<reference evidence="2" key="1">
    <citation type="submission" date="2016-10" db="EMBL/GenBank/DDBJ databases">
        <authorList>
            <person name="Varghese N."/>
            <person name="Submissions S."/>
        </authorList>
    </citation>
    <scope>NUCLEOTIDE SEQUENCE [LARGE SCALE GENOMIC DNA]</scope>
    <source>
        <strain evidence="2">DSM 23422</strain>
    </source>
</reference>
<dbReference type="Gene3D" id="3.90.226.10">
    <property type="entry name" value="2-enoyl-CoA Hydratase, Chain A, domain 1"/>
    <property type="match status" value="2"/>
</dbReference>
<dbReference type="Proteomes" id="UP000199239">
    <property type="component" value="Unassembled WGS sequence"/>
</dbReference>
<dbReference type="Pfam" id="PF00378">
    <property type="entry name" value="ECH_1"/>
    <property type="match status" value="1"/>
</dbReference>
<evidence type="ECO:0000313" key="2">
    <source>
        <dbReference type="Proteomes" id="UP000199239"/>
    </source>
</evidence>
<gene>
    <name evidence="1" type="ORF">SAMN04488040_3352</name>
</gene>
<keyword evidence="2" id="KW-1185">Reference proteome</keyword>
<dbReference type="InterPro" id="IPR029045">
    <property type="entry name" value="ClpP/crotonase-like_dom_sf"/>
</dbReference>
<dbReference type="GO" id="GO:0016829">
    <property type="term" value="F:lyase activity"/>
    <property type="evidence" value="ECO:0007669"/>
    <property type="project" value="InterPro"/>
</dbReference>
<accession>A0A1I6VIR0</accession>
<dbReference type="RefSeq" id="WP_093917534.1">
    <property type="nucleotide sequence ID" value="NZ_FPAJ01000007.1"/>
</dbReference>
<dbReference type="PANTHER" id="PTHR11941">
    <property type="entry name" value="ENOYL-COA HYDRATASE-RELATED"/>
    <property type="match status" value="1"/>
</dbReference>
<dbReference type="CDD" id="cd06558">
    <property type="entry name" value="crotonase-like"/>
    <property type="match status" value="1"/>
</dbReference>
<evidence type="ECO:0000313" key="1">
    <source>
        <dbReference type="EMBL" id="SFT13608.1"/>
    </source>
</evidence>
<name>A0A1I6VIR0_9RHOB</name>
<dbReference type="PANTHER" id="PTHR11941:SF54">
    <property type="entry name" value="ENOYL-COA HYDRATASE, MITOCHONDRIAL"/>
    <property type="match status" value="1"/>
</dbReference>
<proteinExistence type="predicted"/>
<dbReference type="STRING" id="394264.SAMN04488040_3352"/>
<dbReference type="InterPro" id="IPR001753">
    <property type="entry name" value="Enoyl-CoA_hydra/iso"/>
</dbReference>
<dbReference type="SUPFAM" id="SSF52096">
    <property type="entry name" value="ClpP/crotonase"/>
    <property type="match status" value="2"/>
</dbReference>
<dbReference type="GO" id="GO:0006635">
    <property type="term" value="P:fatty acid beta-oxidation"/>
    <property type="evidence" value="ECO:0007669"/>
    <property type="project" value="TreeGrafter"/>
</dbReference>
<dbReference type="OrthoDB" id="7234377at2"/>
<dbReference type="AlphaFoldDB" id="A0A1I6VIR0"/>
<dbReference type="EMBL" id="FPAJ01000007">
    <property type="protein sequence ID" value="SFT13608.1"/>
    <property type="molecule type" value="Genomic_DNA"/>
</dbReference>
<sequence>MTKIIDFQTDPSKYRHWKIDYDGPVANLYMDVDENGGLFEGYELKLNSYDLGVDIELADIVQRMRFEHPEVKVIVMQSAKDKVFCAGANIRMLGGAAHSHKVNFCKFTNETRNTYEAALADSGQNYICAVKGACAGGGYELALACNHIMLTDDSTSSVALPEVPLLAVLPGTGGLTRVTDKRKVRRDRADVFCSIEEGVKGKRAKEWRLVDEVIPNSKFDETVVARAREMAANSDKVDVAQGIELTPLSRSFTADGITYSTVEVVLNRSAKRATVTIKGPDAAAPADVDALAAQGAEAWILRCARELDDAILHLRNNEKELGLIEFQTQGDPELVIAHEALLLANKDHWLANEILQYWKRVLKRVDMTSRSLVAIVEHGSCFAGPLAELLWAVDRSYMMLEEFDGDNRPLATVTLSDGNFGTYKMGNDLTRLETRFLGTPEDIATLEGLKGQQLEADAADDAGLVTYVYDDIDWEDEVRLFMEERASFSPDAMTGMEANLRFAGPETMETRIFGRLTAWQNWIFQRPNAVGPDGALQRYGTGMRGEYNMERV</sequence>